<dbReference type="PANTHER" id="PTHR36849:SF1">
    <property type="entry name" value="CYTOPLASMIC PROTEIN"/>
    <property type="match status" value="1"/>
</dbReference>
<evidence type="ECO:0000313" key="2">
    <source>
        <dbReference type="Proteomes" id="UP001500655"/>
    </source>
</evidence>
<dbReference type="InterPro" id="IPR052552">
    <property type="entry name" value="YeaO-like"/>
</dbReference>
<dbReference type="RefSeq" id="WP_344081624.1">
    <property type="nucleotide sequence ID" value="NZ_BAAALS010000012.1"/>
</dbReference>
<accession>A0ABN2KHA7</accession>
<sequence>MSNVRTARVYDAPAAGTRVLVDRLWPRGVSKEDAPFDEWCKEVAPSHQLRTWYAHDPAKHAEFLKRYARELAEPTARQGFDHLHELARTGQLTLLTAAKDVDISHAAALADLLNR</sequence>
<evidence type="ECO:0000313" key="1">
    <source>
        <dbReference type="EMBL" id="GAA1756129.1"/>
    </source>
</evidence>
<comment type="caution">
    <text evidence="1">The sequence shown here is derived from an EMBL/GenBank/DDBJ whole genome shotgun (WGS) entry which is preliminary data.</text>
</comment>
<proteinExistence type="predicted"/>
<name>A0ABN2KHA7_9ACTN</name>
<dbReference type="Pfam" id="PF22752">
    <property type="entry name" value="DUF488-N3i"/>
    <property type="match status" value="1"/>
</dbReference>
<gene>
    <name evidence="1" type="ORF">GCM10009681_29180</name>
</gene>
<protein>
    <submittedName>
        <fullName evidence="1">DUF488 domain-containing protein</fullName>
    </submittedName>
</protein>
<organism evidence="1 2">
    <name type="scientific">Luedemannella helvata</name>
    <dbReference type="NCBI Taxonomy" id="349315"/>
    <lineage>
        <taxon>Bacteria</taxon>
        <taxon>Bacillati</taxon>
        <taxon>Actinomycetota</taxon>
        <taxon>Actinomycetes</taxon>
        <taxon>Micromonosporales</taxon>
        <taxon>Micromonosporaceae</taxon>
        <taxon>Luedemannella</taxon>
    </lineage>
</organism>
<reference evidence="1 2" key="1">
    <citation type="journal article" date="2019" name="Int. J. Syst. Evol. Microbiol.">
        <title>The Global Catalogue of Microorganisms (GCM) 10K type strain sequencing project: providing services to taxonomists for standard genome sequencing and annotation.</title>
        <authorList>
            <consortium name="The Broad Institute Genomics Platform"/>
            <consortium name="The Broad Institute Genome Sequencing Center for Infectious Disease"/>
            <person name="Wu L."/>
            <person name="Ma J."/>
        </authorList>
    </citation>
    <scope>NUCLEOTIDE SEQUENCE [LARGE SCALE GENOMIC DNA]</scope>
    <source>
        <strain evidence="1 2">JCM 13249</strain>
    </source>
</reference>
<keyword evidence="2" id="KW-1185">Reference proteome</keyword>
<dbReference type="EMBL" id="BAAALS010000012">
    <property type="protein sequence ID" value="GAA1756129.1"/>
    <property type="molecule type" value="Genomic_DNA"/>
</dbReference>
<dbReference type="PANTHER" id="PTHR36849">
    <property type="entry name" value="CYTOPLASMIC PROTEIN-RELATED"/>
    <property type="match status" value="1"/>
</dbReference>
<dbReference type="Proteomes" id="UP001500655">
    <property type="component" value="Unassembled WGS sequence"/>
</dbReference>